<gene>
    <name evidence="2" type="ORF">KSF_040470</name>
</gene>
<keyword evidence="3" id="KW-1185">Reference proteome</keyword>
<keyword evidence="1" id="KW-0472">Membrane</keyword>
<name>A0A8J3N099_9CHLR</name>
<dbReference type="InterPro" id="IPR036249">
    <property type="entry name" value="Thioredoxin-like_sf"/>
</dbReference>
<evidence type="ECO:0000256" key="1">
    <source>
        <dbReference type="SAM" id="Phobius"/>
    </source>
</evidence>
<keyword evidence="1" id="KW-1133">Transmembrane helix</keyword>
<dbReference type="CDD" id="cd02947">
    <property type="entry name" value="TRX_family"/>
    <property type="match status" value="1"/>
</dbReference>
<dbReference type="Gene3D" id="3.40.30.10">
    <property type="entry name" value="Glutaredoxin"/>
    <property type="match status" value="1"/>
</dbReference>
<feature type="transmembrane region" description="Helical" evidence="1">
    <location>
        <begin position="6"/>
        <end position="23"/>
    </location>
</feature>
<dbReference type="RefSeq" id="WP_220204761.1">
    <property type="nucleotide sequence ID" value="NZ_BNJK01000001.1"/>
</dbReference>
<reference evidence="2" key="1">
    <citation type="submission" date="2020-10" db="EMBL/GenBank/DDBJ databases">
        <title>Taxonomic study of unclassified bacteria belonging to the class Ktedonobacteria.</title>
        <authorList>
            <person name="Yabe S."/>
            <person name="Wang C.M."/>
            <person name="Zheng Y."/>
            <person name="Sakai Y."/>
            <person name="Cavaletti L."/>
            <person name="Monciardini P."/>
            <person name="Donadio S."/>
        </authorList>
    </citation>
    <scope>NUCLEOTIDE SEQUENCE</scope>
    <source>
        <strain evidence="2">ID150040</strain>
    </source>
</reference>
<dbReference type="EMBL" id="BNJK01000001">
    <property type="protein sequence ID" value="GHO93999.1"/>
    <property type="molecule type" value="Genomic_DNA"/>
</dbReference>
<accession>A0A8J3N099</accession>
<dbReference type="Proteomes" id="UP000597444">
    <property type="component" value="Unassembled WGS sequence"/>
</dbReference>
<evidence type="ECO:0000313" key="3">
    <source>
        <dbReference type="Proteomes" id="UP000597444"/>
    </source>
</evidence>
<proteinExistence type="predicted"/>
<dbReference type="AlphaFoldDB" id="A0A8J3N099"/>
<keyword evidence="1" id="KW-0812">Transmembrane</keyword>
<protein>
    <submittedName>
        <fullName evidence="2">Thiol reductase thioredoxin</fullName>
    </submittedName>
</protein>
<comment type="caution">
    <text evidence="2">The sequence shown here is derived from an EMBL/GenBank/DDBJ whole genome shotgun (WGS) entry which is preliminary data.</text>
</comment>
<organism evidence="2 3">
    <name type="scientific">Reticulibacter mediterranei</name>
    <dbReference type="NCBI Taxonomy" id="2778369"/>
    <lineage>
        <taxon>Bacteria</taxon>
        <taxon>Bacillati</taxon>
        <taxon>Chloroflexota</taxon>
        <taxon>Ktedonobacteria</taxon>
        <taxon>Ktedonobacterales</taxon>
        <taxon>Reticulibacteraceae</taxon>
        <taxon>Reticulibacter</taxon>
    </lineage>
</organism>
<sequence length="150" mass="16564">MSELLFRIVIVAALGLFTWLLIWSGRRFVASRRQHALAAAPLAPSPQDTGRIRILAFSSDDCRQCHQLQEPALQRLLTQRGEAVSVEYIDAPTTPELTRHYQVLTVPTTVVLDATGKAHAINYGFANVQRLLEQVDAILTPNSDSIASNT</sequence>
<dbReference type="SUPFAM" id="SSF52833">
    <property type="entry name" value="Thioredoxin-like"/>
    <property type="match status" value="1"/>
</dbReference>
<evidence type="ECO:0000313" key="2">
    <source>
        <dbReference type="EMBL" id="GHO93999.1"/>
    </source>
</evidence>